<reference evidence="1 2" key="1">
    <citation type="submission" date="2016-11" db="EMBL/GenBank/DDBJ databases">
        <title>Trade-off between light-utilization and light-protection in marine flavobacteria.</title>
        <authorList>
            <person name="Kumagai Y."/>
        </authorList>
    </citation>
    <scope>NUCLEOTIDE SEQUENCE [LARGE SCALE GENOMIC DNA]</scope>
    <source>
        <strain evidence="1 2">JCM 13191</strain>
    </source>
</reference>
<evidence type="ECO:0000313" key="1">
    <source>
        <dbReference type="EMBL" id="ARN77509.1"/>
    </source>
</evidence>
<dbReference type="AlphaFoldDB" id="A0A1W6MJ66"/>
<organism evidence="1 2">
    <name type="scientific">Nonlabens spongiae</name>
    <dbReference type="NCBI Taxonomy" id="331648"/>
    <lineage>
        <taxon>Bacteria</taxon>
        <taxon>Pseudomonadati</taxon>
        <taxon>Bacteroidota</taxon>
        <taxon>Flavobacteriia</taxon>
        <taxon>Flavobacteriales</taxon>
        <taxon>Flavobacteriaceae</taxon>
        <taxon>Nonlabens</taxon>
    </lineage>
</organism>
<name>A0A1W6MJ66_9FLAO</name>
<sequence>MAVSCNLGFDFGFGFGFDFDFDFGFDFNFDFDFKPSRFRESVTKKSCYLGFEPLLKSCYLCQKSRHAHHRNRWRNGKW</sequence>
<proteinExistence type="predicted"/>
<accession>A0A1W6MJ66</accession>
<dbReference type="STRING" id="331648.BST97_05655"/>
<keyword evidence="2" id="KW-1185">Reference proteome</keyword>
<dbReference type="Proteomes" id="UP000193431">
    <property type="component" value="Chromosome"/>
</dbReference>
<dbReference type="EMBL" id="CP019344">
    <property type="protein sequence ID" value="ARN77509.1"/>
    <property type="molecule type" value="Genomic_DNA"/>
</dbReference>
<gene>
    <name evidence="1" type="ORF">BST97_05655</name>
</gene>
<protein>
    <submittedName>
        <fullName evidence="1">Uncharacterized protein</fullName>
    </submittedName>
</protein>
<evidence type="ECO:0000313" key="2">
    <source>
        <dbReference type="Proteomes" id="UP000193431"/>
    </source>
</evidence>